<dbReference type="AlphaFoldDB" id="A0A6L2Q0X1"/>
<dbReference type="Proteomes" id="UP000502823">
    <property type="component" value="Unassembled WGS sequence"/>
</dbReference>
<dbReference type="InParanoid" id="A0A6L2Q0X1"/>
<feature type="region of interest" description="Disordered" evidence="1">
    <location>
        <begin position="99"/>
        <end position="131"/>
    </location>
</feature>
<protein>
    <submittedName>
        <fullName evidence="2">Uncharacterized protein</fullName>
    </submittedName>
</protein>
<feature type="compositionally biased region" description="Low complexity" evidence="1">
    <location>
        <begin position="115"/>
        <end position="129"/>
    </location>
</feature>
<evidence type="ECO:0000256" key="1">
    <source>
        <dbReference type="SAM" id="MobiDB-lite"/>
    </source>
</evidence>
<evidence type="ECO:0000313" key="3">
    <source>
        <dbReference type="Proteomes" id="UP000502823"/>
    </source>
</evidence>
<sequence>MGTSIPKLIFDHPFLFFLRNTVTGDILFAGRMSQPEAAKEHIFGSMNESQLLELSQGIFTSTPMTGAGRPLGSALNPQSSSSNTYKPASLAASVFSTNKSLPVSQSQPPATNYHTSPNNQNTVNNNPSPASYQSYLATLQVRSISNNLPQPNSAQYQSNGNSETYHASNPDTIGQNVRTPGQLLSLSGSYVPTINRAHYLSAEQEAPEEFGVWKINQTYTDRIHFSP</sequence>
<dbReference type="EMBL" id="BLKM01000679">
    <property type="protein sequence ID" value="GFG37182.1"/>
    <property type="molecule type" value="Genomic_DNA"/>
</dbReference>
<dbReference type="PROSITE" id="PS00284">
    <property type="entry name" value="SERPIN"/>
    <property type="match status" value="1"/>
</dbReference>
<evidence type="ECO:0000313" key="2">
    <source>
        <dbReference type="EMBL" id="GFG37182.1"/>
    </source>
</evidence>
<dbReference type="InterPro" id="IPR042185">
    <property type="entry name" value="Serpin_sf_2"/>
</dbReference>
<gene>
    <name evidence="2" type="ORF">Cfor_00431</name>
</gene>
<feature type="region of interest" description="Disordered" evidence="1">
    <location>
        <begin position="146"/>
        <end position="175"/>
    </location>
</feature>
<dbReference type="InterPro" id="IPR036186">
    <property type="entry name" value="Serpin_sf"/>
</dbReference>
<dbReference type="SUPFAM" id="SSF56574">
    <property type="entry name" value="Serpins"/>
    <property type="match status" value="1"/>
</dbReference>
<dbReference type="InterPro" id="IPR023795">
    <property type="entry name" value="Serpin_CS"/>
</dbReference>
<feature type="region of interest" description="Disordered" evidence="1">
    <location>
        <begin position="63"/>
        <end position="83"/>
    </location>
</feature>
<comment type="caution">
    <text evidence="2">The sequence shown here is derived from an EMBL/GenBank/DDBJ whole genome shotgun (WGS) entry which is preliminary data.</text>
</comment>
<accession>A0A6L2Q0X1</accession>
<feature type="compositionally biased region" description="Polar residues" evidence="1">
    <location>
        <begin position="99"/>
        <end position="114"/>
    </location>
</feature>
<proteinExistence type="predicted"/>
<keyword evidence="3" id="KW-1185">Reference proteome</keyword>
<dbReference type="OrthoDB" id="671595at2759"/>
<dbReference type="Gene3D" id="2.30.39.10">
    <property type="entry name" value="Alpha-1-antitrypsin, domain 1"/>
    <property type="match status" value="1"/>
</dbReference>
<reference evidence="3" key="1">
    <citation type="submission" date="2020-01" db="EMBL/GenBank/DDBJ databases">
        <title>Draft genome sequence of the Termite Coptotermes fromosanus.</title>
        <authorList>
            <person name="Itakura S."/>
            <person name="Yosikawa Y."/>
            <person name="Umezawa K."/>
        </authorList>
    </citation>
    <scope>NUCLEOTIDE SEQUENCE [LARGE SCALE GENOMIC DNA]</scope>
</reference>
<organism evidence="2 3">
    <name type="scientific">Coptotermes formosanus</name>
    <name type="common">Formosan subterranean termite</name>
    <dbReference type="NCBI Taxonomy" id="36987"/>
    <lineage>
        <taxon>Eukaryota</taxon>
        <taxon>Metazoa</taxon>
        <taxon>Ecdysozoa</taxon>
        <taxon>Arthropoda</taxon>
        <taxon>Hexapoda</taxon>
        <taxon>Insecta</taxon>
        <taxon>Pterygota</taxon>
        <taxon>Neoptera</taxon>
        <taxon>Polyneoptera</taxon>
        <taxon>Dictyoptera</taxon>
        <taxon>Blattodea</taxon>
        <taxon>Blattoidea</taxon>
        <taxon>Termitoidae</taxon>
        <taxon>Rhinotermitidae</taxon>
        <taxon>Coptotermes</taxon>
    </lineage>
</organism>
<name>A0A6L2Q0X1_COPFO</name>